<evidence type="ECO:0000256" key="4">
    <source>
        <dbReference type="ARBA" id="ARBA00022692"/>
    </source>
</evidence>
<feature type="transmembrane region" description="Helical" evidence="7">
    <location>
        <begin position="131"/>
        <end position="153"/>
    </location>
</feature>
<reference evidence="9 10" key="1">
    <citation type="submission" date="2019-03" db="EMBL/GenBank/DDBJ databases">
        <title>Genomic Encyclopedia of Type Strains, Phase IV (KMG-IV): sequencing the most valuable type-strain genomes for metagenomic binning, comparative biology and taxonomic classification.</title>
        <authorList>
            <person name="Goeker M."/>
        </authorList>
    </citation>
    <scope>NUCLEOTIDE SEQUENCE [LARGE SCALE GENOMIC DNA]</scope>
    <source>
        <strain evidence="9 10">DSM 100433</strain>
    </source>
</reference>
<dbReference type="Proteomes" id="UP000294682">
    <property type="component" value="Unassembled WGS sequence"/>
</dbReference>
<evidence type="ECO:0000256" key="2">
    <source>
        <dbReference type="ARBA" id="ARBA00008193"/>
    </source>
</evidence>
<evidence type="ECO:0000259" key="8">
    <source>
        <dbReference type="Pfam" id="PF03458"/>
    </source>
</evidence>
<dbReference type="InterPro" id="IPR005115">
    <property type="entry name" value="Gly_transporter"/>
</dbReference>
<feature type="transmembrane region" description="Helical" evidence="7">
    <location>
        <begin position="6"/>
        <end position="27"/>
    </location>
</feature>
<evidence type="ECO:0000313" key="10">
    <source>
        <dbReference type="Proteomes" id="UP000294682"/>
    </source>
</evidence>
<keyword evidence="4 7" id="KW-0812">Transmembrane</keyword>
<comment type="similarity">
    <text evidence="2">Belongs to the UPF0126 family.</text>
</comment>
<feature type="domain" description="Glycine transporter" evidence="8">
    <location>
        <begin position="10"/>
        <end position="85"/>
    </location>
</feature>
<name>A0A9X8Y9C5_9FIRM</name>
<dbReference type="RefSeq" id="WP_200806042.1">
    <property type="nucleotide sequence ID" value="NZ_SLUK01000002.1"/>
</dbReference>
<dbReference type="PANTHER" id="PTHR30506">
    <property type="entry name" value="INNER MEMBRANE PROTEIN"/>
    <property type="match status" value="1"/>
</dbReference>
<dbReference type="EMBL" id="SLUK01000002">
    <property type="protein sequence ID" value="TCL44760.1"/>
    <property type="molecule type" value="Genomic_DNA"/>
</dbReference>
<evidence type="ECO:0000256" key="5">
    <source>
        <dbReference type="ARBA" id="ARBA00022989"/>
    </source>
</evidence>
<gene>
    <name evidence="9" type="ORF">EDD78_102386</name>
</gene>
<evidence type="ECO:0000256" key="3">
    <source>
        <dbReference type="ARBA" id="ARBA00022475"/>
    </source>
</evidence>
<evidence type="ECO:0000256" key="7">
    <source>
        <dbReference type="SAM" id="Phobius"/>
    </source>
</evidence>
<dbReference type="PANTHER" id="PTHR30506:SF3">
    <property type="entry name" value="UPF0126 INNER MEMBRANE PROTEIN YADS-RELATED"/>
    <property type="match status" value="1"/>
</dbReference>
<feature type="transmembrane region" description="Helical" evidence="7">
    <location>
        <begin position="71"/>
        <end position="95"/>
    </location>
</feature>
<dbReference type="Pfam" id="PF03458">
    <property type="entry name" value="Gly_transporter"/>
    <property type="match status" value="2"/>
</dbReference>
<keyword evidence="3" id="KW-1003">Cell membrane</keyword>
<dbReference type="GO" id="GO:0005886">
    <property type="term" value="C:plasma membrane"/>
    <property type="evidence" value="ECO:0007669"/>
    <property type="project" value="UniProtKB-SubCell"/>
</dbReference>
<comment type="caution">
    <text evidence="9">The sequence shown here is derived from an EMBL/GenBank/DDBJ whole genome shotgun (WGS) entry which is preliminary data.</text>
</comment>
<accession>A0A9X8Y9C5</accession>
<protein>
    <submittedName>
        <fullName evidence="9">Membrane protein YeiH</fullName>
    </submittedName>
</protein>
<feature type="transmembrane region" description="Helical" evidence="7">
    <location>
        <begin position="190"/>
        <end position="209"/>
    </location>
</feature>
<keyword evidence="5 7" id="KW-1133">Transmembrane helix</keyword>
<evidence type="ECO:0000313" key="9">
    <source>
        <dbReference type="EMBL" id="TCL44760.1"/>
    </source>
</evidence>
<dbReference type="AlphaFoldDB" id="A0A9X8Y9C5"/>
<feature type="domain" description="Glycine transporter" evidence="8">
    <location>
        <begin position="108"/>
        <end position="181"/>
    </location>
</feature>
<evidence type="ECO:0000256" key="6">
    <source>
        <dbReference type="ARBA" id="ARBA00023136"/>
    </source>
</evidence>
<comment type="subcellular location">
    <subcellularLocation>
        <location evidence="1">Cell membrane</location>
        <topology evidence="1">Multi-pass membrane protein</topology>
    </subcellularLocation>
</comment>
<feature type="transmembrane region" description="Helical" evidence="7">
    <location>
        <begin position="102"/>
        <end position="119"/>
    </location>
</feature>
<feature type="transmembrane region" description="Helical" evidence="7">
    <location>
        <begin position="165"/>
        <end position="184"/>
    </location>
</feature>
<proteinExistence type="inferred from homology"/>
<organism evidence="9 10">
    <name type="scientific">Harryflintia acetispora</name>
    <dbReference type="NCBI Taxonomy" id="1849041"/>
    <lineage>
        <taxon>Bacteria</taxon>
        <taxon>Bacillati</taxon>
        <taxon>Bacillota</taxon>
        <taxon>Clostridia</taxon>
        <taxon>Eubacteriales</taxon>
        <taxon>Oscillospiraceae</taxon>
        <taxon>Harryflintia</taxon>
    </lineage>
</organism>
<keyword evidence="10" id="KW-1185">Reference proteome</keyword>
<keyword evidence="6 7" id="KW-0472">Membrane</keyword>
<feature type="transmembrane region" description="Helical" evidence="7">
    <location>
        <begin position="34"/>
        <end position="51"/>
    </location>
</feature>
<evidence type="ECO:0000256" key="1">
    <source>
        <dbReference type="ARBA" id="ARBA00004651"/>
    </source>
</evidence>
<sequence length="220" mass="24221">MEIQFGLLNIFEYIGVVSFAILGAYVAMQKRMDILGICVLAFVTACGGGILRDMVMNTGVPVHLPEQGMTVLVPVFFSSYLTILLVLLSVAFVIAIRNLFKIHFIIVIFDAVGLSIFAIDTGLKAIHMHYNFVQFLFVSVITAVGGGVIRDVLAQRVPAIFRSDIYALAAALGAVYLWFAYPHLGEQASLYSALAVVFFTRMLCVYFHVNLPVPRLRAHA</sequence>